<organism evidence="9 10">
    <name type="scientific">Calicophoron daubneyi</name>
    <name type="common">Rumen fluke</name>
    <name type="synonym">Paramphistomum daubneyi</name>
    <dbReference type="NCBI Taxonomy" id="300641"/>
    <lineage>
        <taxon>Eukaryota</taxon>
        <taxon>Metazoa</taxon>
        <taxon>Spiralia</taxon>
        <taxon>Lophotrochozoa</taxon>
        <taxon>Platyhelminthes</taxon>
        <taxon>Trematoda</taxon>
        <taxon>Digenea</taxon>
        <taxon>Plagiorchiida</taxon>
        <taxon>Pronocephalata</taxon>
        <taxon>Paramphistomoidea</taxon>
        <taxon>Paramphistomidae</taxon>
        <taxon>Calicophoron</taxon>
    </lineage>
</organism>
<keyword evidence="4" id="KW-0496">Mitochondrion</keyword>
<comment type="subcellular location">
    <subcellularLocation>
        <location evidence="1">Mitochondrion</location>
    </subcellularLocation>
</comment>
<name>A0AAV2TFU7_CALDB</name>
<dbReference type="Proteomes" id="UP001497525">
    <property type="component" value="Unassembled WGS sequence"/>
</dbReference>
<keyword evidence="5" id="KW-0687">Ribonucleoprotein</keyword>
<dbReference type="PANTHER" id="PTHR15889">
    <property type="entry name" value="MITOCHONDRIAL RIBOSOMAL PROTEIN L37"/>
    <property type="match status" value="1"/>
</dbReference>
<evidence type="ECO:0000256" key="8">
    <source>
        <dbReference type="ARBA" id="ARBA00041617"/>
    </source>
</evidence>
<dbReference type="GO" id="GO:0005739">
    <property type="term" value="C:mitochondrion"/>
    <property type="evidence" value="ECO:0007669"/>
    <property type="project" value="UniProtKB-SubCell"/>
</dbReference>
<evidence type="ECO:0000313" key="10">
    <source>
        <dbReference type="Proteomes" id="UP001497525"/>
    </source>
</evidence>
<dbReference type="EMBL" id="CAXLJL010000279">
    <property type="protein sequence ID" value="CAL5136025.1"/>
    <property type="molecule type" value="Genomic_DNA"/>
</dbReference>
<dbReference type="GO" id="GO:0005840">
    <property type="term" value="C:ribosome"/>
    <property type="evidence" value="ECO:0007669"/>
    <property type="project" value="UniProtKB-KW"/>
</dbReference>
<protein>
    <recommendedName>
        <fullName evidence="7">Large ribosomal subunit protein mL37</fullName>
    </recommendedName>
    <alternativeName>
        <fullName evidence="8">39S ribosomal protein L37, mitochondrial</fullName>
    </alternativeName>
</protein>
<evidence type="ECO:0000256" key="7">
    <source>
        <dbReference type="ARBA" id="ARBA00039442"/>
    </source>
</evidence>
<dbReference type="AlphaFoldDB" id="A0AAV2TFU7"/>
<keyword evidence="2" id="KW-0809">Transit peptide</keyword>
<evidence type="ECO:0000256" key="3">
    <source>
        <dbReference type="ARBA" id="ARBA00022980"/>
    </source>
</evidence>
<keyword evidence="3" id="KW-0689">Ribosomal protein</keyword>
<gene>
    <name evidence="9" type="ORF">CDAUBV1_LOCUS10121</name>
</gene>
<evidence type="ECO:0000256" key="5">
    <source>
        <dbReference type="ARBA" id="ARBA00023274"/>
    </source>
</evidence>
<dbReference type="GO" id="GO:0006412">
    <property type="term" value="P:translation"/>
    <property type="evidence" value="ECO:0007669"/>
    <property type="project" value="InterPro"/>
</dbReference>
<dbReference type="InterPro" id="IPR052482">
    <property type="entry name" value="mtLSU_mL37"/>
</dbReference>
<evidence type="ECO:0000313" key="9">
    <source>
        <dbReference type="EMBL" id="CAL5136025.1"/>
    </source>
</evidence>
<accession>A0AAV2TFU7</accession>
<sequence length="525" mass="60330">MRLTTLLCRGKRTYRDKLEFLSKKYWRERGSLMNVNRLRVPERLLKDPSNPLSKAEDMFTSTRYEDALAREIELGITPEEAIKLEKLKEQRLARWSPHLGDPRYHPESEPTLMFSNQRRFTKGLDQASLLTNTIILNGPPSGLSNLTSYLDSFLSPAKEEKEIDDQVKNASLPLQYQLRGAVERAILHAHCWHTDETKLPRRFCPELPIWHHKAEFGIHPQQITRFLFHNLFRILELQLPQMAKQFGMAFSLTTSGDQMPDRWTTRDRFLETHYYWGEEKRRIGFSEQHDLVVNGKRPAELHAPSKETVQALCESHALPTASLGPMSPLIDLTSTQYYLFDSTEGWKNVETRPYPHPHLITINLSLPNVWSDFLEPEAEPVVPEQRQAAALMHCFAATVARARTMGLSSGELEVPICVDGICSDGVYFDFISFQLNTLDVPDFRSNPSAAANTAIHNLAWVDGNHRLFDKQVPRRSMLRNTKYRDLDMSVFTRLAGRYLWGLVGNELTQIHDGRFRTAEFNGAAN</sequence>
<dbReference type="GO" id="GO:1990904">
    <property type="term" value="C:ribonucleoprotein complex"/>
    <property type="evidence" value="ECO:0007669"/>
    <property type="project" value="UniProtKB-KW"/>
</dbReference>
<dbReference type="GO" id="GO:0003735">
    <property type="term" value="F:structural constituent of ribosome"/>
    <property type="evidence" value="ECO:0007669"/>
    <property type="project" value="InterPro"/>
</dbReference>
<dbReference type="Pfam" id="PF07147">
    <property type="entry name" value="PDCD9"/>
    <property type="match status" value="1"/>
</dbReference>
<reference evidence="9" key="1">
    <citation type="submission" date="2024-06" db="EMBL/GenBank/DDBJ databases">
        <authorList>
            <person name="Liu X."/>
            <person name="Lenzi L."/>
            <person name="Haldenby T S."/>
            <person name="Uol C."/>
        </authorList>
    </citation>
    <scope>NUCLEOTIDE SEQUENCE</scope>
</reference>
<evidence type="ECO:0000256" key="2">
    <source>
        <dbReference type="ARBA" id="ARBA00022946"/>
    </source>
</evidence>
<dbReference type="InterPro" id="IPR010793">
    <property type="entry name" value="Ribosomal_mL37/mL65"/>
</dbReference>
<evidence type="ECO:0000256" key="1">
    <source>
        <dbReference type="ARBA" id="ARBA00004173"/>
    </source>
</evidence>
<evidence type="ECO:0000256" key="6">
    <source>
        <dbReference type="ARBA" id="ARBA00037985"/>
    </source>
</evidence>
<proteinExistence type="inferred from homology"/>
<comment type="caution">
    <text evidence="9">The sequence shown here is derived from an EMBL/GenBank/DDBJ whole genome shotgun (WGS) entry which is preliminary data.</text>
</comment>
<dbReference type="PANTHER" id="PTHR15889:SF2">
    <property type="entry name" value="LARGE RIBOSOMAL SUBUNIT PROTEIN ML37"/>
    <property type="match status" value="1"/>
</dbReference>
<comment type="similarity">
    <text evidence="6">Belongs to the mitochondrion-specific ribosomal protein mL37 family.</text>
</comment>
<evidence type="ECO:0000256" key="4">
    <source>
        <dbReference type="ARBA" id="ARBA00023128"/>
    </source>
</evidence>